<evidence type="ECO:0000256" key="1">
    <source>
        <dbReference type="SAM" id="MobiDB-lite"/>
    </source>
</evidence>
<proteinExistence type="predicted"/>
<comment type="caution">
    <text evidence="2">The sequence shown here is derived from an EMBL/GenBank/DDBJ whole genome shotgun (WGS) entry which is preliminary data.</text>
</comment>
<evidence type="ECO:0000313" key="3">
    <source>
        <dbReference type="Proteomes" id="UP000594638"/>
    </source>
</evidence>
<feature type="region of interest" description="Disordered" evidence="1">
    <location>
        <begin position="14"/>
        <end position="74"/>
    </location>
</feature>
<accession>A0A8S0QSM3</accession>
<gene>
    <name evidence="2" type="ORF">OLEA9_A072892</name>
</gene>
<protein>
    <submittedName>
        <fullName evidence="2">Uncharacterized protein</fullName>
    </submittedName>
</protein>
<evidence type="ECO:0000313" key="2">
    <source>
        <dbReference type="EMBL" id="CAA2968803.1"/>
    </source>
</evidence>
<dbReference type="EMBL" id="CACTIH010001921">
    <property type="protein sequence ID" value="CAA2968803.1"/>
    <property type="molecule type" value="Genomic_DNA"/>
</dbReference>
<dbReference type="AlphaFoldDB" id="A0A8S0QSM3"/>
<sequence length="123" mass="13499">MVWHCPTLVTPDWDPDGIGNSHLDWDSDGIGNSQQQRPPLALPSTSGGGAGSGSRDELENYYSNPNSNAGKKRLRDWRNKKYSASVPRVFAVACEFVTCSALRLCEVYCHPIQTQPFAESLTA</sequence>
<dbReference type="Gramene" id="OE9A072892T1">
    <property type="protein sequence ID" value="OE9A072892C1"/>
    <property type="gene ID" value="OE9A072892"/>
</dbReference>
<keyword evidence="3" id="KW-1185">Reference proteome</keyword>
<organism evidence="2 3">
    <name type="scientific">Olea europaea subsp. europaea</name>
    <dbReference type="NCBI Taxonomy" id="158383"/>
    <lineage>
        <taxon>Eukaryota</taxon>
        <taxon>Viridiplantae</taxon>
        <taxon>Streptophyta</taxon>
        <taxon>Embryophyta</taxon>
        <taxon>Tracheophyta</taxon>
        <taxon>Spermatophyta</taxon>
        <taxon>Magnoliopsida</taxon>
        <taxon>eudicotyledons</taxon>
        <taxon>Gunneridae</taxon>
        <taxon>Pentapetalae</taxon>
        <taxon>asterids</taxon>
        <taxon>lamiids</taxon>
        <taxon>Lamiales</taxon>
        <taxon>Oleaceae</taxon>
        <taxon>Oleeae</taxon>
        <taxon>Olea</taxon>
    </lineage>
</organism>
<reference evidence="2 3" key="1">
    <citation type="submission" date="2019-12" db="EMBL/GenBank/DDBJ databases">
        <authorList>
            <person name="Alioto T."/>
            <person name="Alioto T."/>
            <person name="Gomez Garrido J."/>
        </authorList>
    </citation>
    <scope>NUCLEOTIDE SEQUENCE [LARGE SCALE GENOMIC DNA]</scope>
</reference>
<dbReference type="Proteomes" id="UP000594638">
    <property type="component" value="Unassembled WGS sequence"/>
</dbReference>
<name>A0A8S0QSM3_OLEEU</name>